<proteinExistence type="predicted"/>
<feature type="region of interest" description="Disordered" evidence="1">
    <location>
        <begin position="69"/>
        <end position="89"/>
    </location>
</feature>
<evidence type="ECO:0000259" key="2">
    <source>
        <dbReference type="Pfam" id="PF12867"/>
    </source>
</evidence>
<sequence>MTQTNTAFRDALVKSLRGERGHLPTINAITDLTVDLASHTREEIPYSIYQLVKHMSYWQDFLLAFAKGETPERPKSASESWPKEASPADEEEWKATIQHFCDGIDEACELAETLAIDQPLAVWPSETPGGLLRNIASHNSYHLGEIVLMRRLNKAWPPPTGGYPA</sequence>
<accession>A0A0M0KVY3</accession>
<evidence type="ECO:0000256" key="1">
    <source>
        <dbReference type="SAM" id="MobiDB-lite"/>
    </source>
</evidence>
<dbReference type="EMBL" id="LILC01000023">
    <property type="protein sequence ID" value="KOO42975.1"/>
    <property type="molecule type" value="Genomic_DNA"/>
</dbReference>
<gene>
    <name evidence="3" type="ORF">AMD01_17745</name>
</gene>
<reference evidence="4" key="1">
    <citation type="submission" date="2015-08" db="EMBL/GenBank/DDBJ databases">
        <title>Fjat-14210 dsm16467.</title>
        <authorList>
            <person name="Liu B."/>
            <person name="Wang J."/>
            <person name="Zhu Y."/>
            <person name="Liu G."/>
            <person name="Chen Q."/>
            <person name="Chen Z."/>
            <person name="Lan J."/>
            <person name="Che J."/>
            <person name="Ge C."/>
            <person name="Shi H."/>
            <person name="Pan Z."/>
            <person name="Liu X."/>
        </authorList>
    </citation>
    <scope>NUCLEOTIDE SEQUENCE [LARGE SCALE GENOMIC DNA]</scope>
    <source>
        <strain evidence="4">DSM 16467</strain>
    </source>
</reference>
<feature type="domain" description="DinB-like" evidence="2">
    <location>
        <begin position="28"/>
        <end position="146"/>
    </location>
</feature>
<evidence type="ECO:0000313" key="4">
    <source>
        <dbReference type="Proteomes" id="UP000037558"/>
    </source>
</evidence>
<dbReference type="Gene3D" id="1.20.120.450">
    <property type="entry name" value="dinb family like domain"/>
    <property type="match status" value="1"/>
</dbReference>
<dbReference type="Proteomes" id="UP000037558">
    <property type="component" value="Unassembled WGS sequence"/>
</dbReference>
<dbReference type="InterPro" id="IPR034660">
    <property type="entry name" value="DinB/YfiT-like"/>
</dbReference>
<dbReference type="RefSeq" id="WP_053402781.1">
    <property type="nucleotide sequence ID" value="NZ_JAUKEN010000001.1"/>
</dbReference>
<organism evidence="3 4">
    <name type="scientific">Priestia koreensis</name>
    <dbReference type="NCBI Taxonomy" id="284581"/>
    <lineage>
        <taxon>Bacteria</taxon>
        <taxon>Bacillati</taxon>
        <taxon>Bacillota</taxon>
        <taxon>Bacilli</taxon>
        <taxon>Bacillales</taxon>
        <taxon>Bacillaceae</taxon>
        <taxon>Priestia</taxon>
    </lineage>
</organism>
<dbReference type="InterPro" id="IPR024775">
    <property type="entry name" value="DinB-like"/>
</dbReference>
<dbReference type="OrthoDB" id="9798830at2"/>
<dbReference type="STRING" id="284581.AMD01_17745"/>
<dbReference type="AlphaFoldDB" id="A0A0M0KVY3"/>
<dbReference type="Pfam" id="PF12867">
    <property type="entry name" value="DinB_2"/>
    <property type="match status" value="1"/>
</dbReference>
<dbReference type="SUPFAM" id="SSF109854">
    <property type="entry name" value="DinB/YfiT-like putative metalloenzymes"/>
    <property type="match status" value="1"/>
</dbReference>
<comment type="caution">
    <text evidence="3">The sequence shown here is derived from an EMBL/GenBank/DDBJ whole genome shotgun (WGS) entry which is preliminary data.</text>
</comment>
<keyword evidence="4" id="KW-1185">Reference proteome</keyword>
<protein>
    <recommendedName>
        <fullName evidence="2">DinB-like domain-containing protein</fullName>
    </recommendedName>
</protein>
<dbReference type="PATRIC" id="fig|284581.3.peg.3061"/>
<name>A0A0M0KVY3_9BACI</name>
<evidence type="ECO:0000313" key="3">
    <source>
        <dbReference type="EMBL" id="KOO42975.1"/>
    </source>
</evidence>